<keyword evidence="2" id="KW-1185">Reference proteome</keyword>
<reference evidence="2" key="1">
    <citation type="journal article" date="2010" name="Science">
        <title>Signatures of adaptation to obligate biotrophy in the Hyaloperonospora arabidopsidis genome.</title>
        <authorList>
            <person name="Baxter L."/>
            <person name="Tripathy S."/>
            <person name="Ishaque N."/>
            <person name="Boot N."/>
            <person name="Cabral A."/>
            <person name="Kemen E."/>
            <person name="Thines M."/>
            <person name="Ah-Fong A."/>
            <person name="Anderson R."/>
            <person name="Badejoko W."/>
            <person name="Bittner-Eddy P."/>
            <person name="Boore J.L."/>
            <person name="Chibucos M.C."/>
            <person name="Coates M."/>
            <person name="Dehal P."/>
            <person name="Delehaunty K."/>
            <person name="Dong S."/>
            <person name="Downton P."/>
            <person name="Dumas B."/>
            <person name="Fabro G."/>
            <person name="Fronick C."/>
            <person name="Fuerstenberg S.I."/>
            <person name="Fulton L."/>
            <person name="Gaulin E."/>
            <person name="Govers F."/>
            <person name="Hughes L."/>
            <person name="Humphray S."/>
            <person name="Jiang R.H."/>
            <person name="Judelson H."/>
            <person name="Kamoun S."/>
            <person name="Kyung K."/>
            <person name="Meijer H."/>
            <person name="Minx P."/>
            <person name="Morris P."/>
            <person name="Nelson J."/>
            <person name="Phuntumart V."/>
            <person name="Qutob D."/>
            <person name="Rehmany A."/>
            <person name="Rougon-Cardoso A."/>
            <person name="Ryden P."/>
            <person name="Torto-Alalibo T."/>
            <person name="Studholme D."/>
            <person name="Wang Y."/>
            <person name="Win J."/>
            <person name="Wood J."/>
            <person name="Clifton S.W."/>
            <person name="Rogers J."/>
            <person name="Van den Ackerveken G."/>
            <person name="Jones J.D."/>
            <person name="McDowell J.M."/>
            <person name="Beynon J."/>
            <person name="Tyler B.M."/>
        </authorList>
    </citation>
    <scope>NUCLEOTIDE SEQUENCE [LARGE SCALE GENOMIC DNA]</scope>
    <source>
        <strain evidence="2">Emoy2</strain>
    </source>
</reference>
<name>M4BW15_HYAAE</name>
<dbReference type="InParanoid" id="M4BW15"/>
<dbReference type="EMBL" id="JH597991">
    <property type="status" value="NOT_ANNOTATED_CDS"/>
    <property type="molecule type" value="Genomic_DNA"/>
</dbReference>
<dbReference type="EnsemblProtists" id="HpaT810716">
    <property type="protein sequence ID" value="HpaP810716"/>
    <property type="gene ID" value="HpaG810716"/>
</dbReference>
<sequence>MSAAKMTDKLGLHGLDHHQWFIPRLSTGIRYGADFVGYGPDKPLYTTLGARLVRLDAGNTPVPLRLLVGVQDAKKTTLPLISTDPRPNSLSHCTHSVTGSHVCYRPKGIYLVYVIYNPKFYL</sequence>
<dbReference type="AlphaFoldDB" id="M4BW15"/>
<dbReference type="HOGENOM" id="CLU_2031146_0_0_1"/>
<proteinExistence type="predicted"/>
<accession>M4BW15</accession>
<evidence type="ECO:0000313" key="1">
    <source>
        <dbReference type="EnsemblProtists" id="HpaP810716"/>
    </source>
</evidence>
<dbReference type="VEuPathDB" id="FungiDB:HpaG810716"/>
<evidence type="ECO:0000313" key="2">
    <source>
        <dbReference type="Proteomes" id="UP000011713"/>
    </source>
</evidence>
<dbReference type="Proteomes" id="UP000011713">
    <property type="component" value="Unassembled WGS sequence"/>
</dbReference>
<protein>
    <submittedName>
        <fullName evidence="1">Uncharacterized protein</fullName>
    </submittedName>
</protein>
<organism evidence="1 2">
    <name type="scientific">Hyaloperonospora arabidopsidis (strain Emoy2)</name>
    <name type="common">Downy mildew agent</name>
    <name type="synonym">Peronospora arabidopsidis</name>
    <dbReference type="NCBI Taxonomy" id="559515"/>
    <lineage>
        <taxon>Eukaryota</taxon>
        <taxon>Sar</taxon>
        <taxon>Stramenopiles</taxon>
        <taxon>Oomycota</taxon>
        <taxon>Peronosporomycetes</taxon>
        <taxon>Peronosporales</taxon>
        <taxon>Peronosporaceae</taxon>
        <taxon>Hyaloperonospora</taxon>
    </lineage>
</organism>
<reference evidence="1" key="2">
    <citation type="submission" date="2015-06" db="UniProtKB">
        <authorList>
            <consortium name="EnsemblProtists"/>
        </authorList>
    </citation>
    <scope>IDENTIFICATION</scope>
    <source>
        <strain evidence="1">Emoy2</strain>
    </source>
</reference>